<organism evidence="10 11">
    <name type="scientific">Arcicella gelida</name>
    <dbReference type="NCBI Taxonomy" id="2984195"/>
    <lineage>
        <taxon>Bacteria</taxon>
        <taxon>Pseudomonadati</taxon>
        <taxon>Bacteroidota</taxon>
        <taxon>Cytophagia</taxon>
        <taxon>Cytophagales</taxon>
        <taxon>Flectobacillaceae</taxon>
        <taxon>Arcicella</taxon>
    </lineage>
</organism>
<proteinExistence type="inferred from homology"/>
<sequence>MNYIFCLRRSGVAALLCFLFCSAIAQQNPNPRIKYNFNPSWKMFVGDDSLASQIAFNDAGWKPVTLPRAFNEDEAFKVSIEKHSTGIICYRKHFKIDANQKGKKIFLEFEGVRQAGEFFLNGKPIGLSENGAMAFGFDISNEVKFGEENVIAARIDNAWNYHEKATKSGFQWNDKNFNANYGGITKNVYLHIADKLYQTLPLYSNLKSTGVYVYAKDFNIPQKSATVIAEAEIKNEYADAKTFQYSAYVEDAVTGKRISTNFNPITITLQANESQIVKTASFIKNLNFWSWGYGYLYNVYTTVSLNNRVIDVVKTTTGFRKTAFENGALTLNDRVLHLKGYAQRTSNEWPAIGASVPAWLSDYSNQLMVESNANLVRWMHISPWKQDVESCDRVGLIQAMPAGDSEKDVEGRRWEQRKEVMRDAIIYNRNNPSIIFYESGNNQISDQHMKEMKTIRNMYDAHGGRAIGSRNMLASKEAEYGGEMLYINKSASKPMWQMEYSRDEALRKYWDEFSPPYHKEGEGPTHNGQDASTYNRNQDTQAIENITRWFEYWKERPGTGKRVNGGGVNIIFSESNTHHRGAENFRRSGEVDALRIIKDGFYAHQIMWDGWVDVEKPRIHIIGHWNYKEGVSKNISVMSSADKVELFLNGKSLGFGEQSNRFLYTFKNVTWKAGTISAIGYDAKGKKLCETKHETAGEPFAVKLSQINPAKSLFANGADLALIEVEVVDAKGNRCPTALNEIQFSLTGEAEWRGGMAQGPDNYILSKTLPVECGVNRFLIRSTLTAGNIVVNANANGLKEGSISLKSIPFEVKDGLALQLPSYGLVSNLSRGATPSSPSFTVTRKALTIINATAGANQEKANASYDDNEASDWVNDGKLATAWIEYEIANTSNINEVTLKLNNFRTRTYPISISIDGKEAFKGNTTRNLGYFTANFKAIAGKKIKIALADQVEIQDDNSKEVNGKKLDDGVARKEADTKGSLAIIEAEIYSPVK</sequence>
<evidence type="ECO:0000256" key="3">
    <source>
        <dbReference type="ARBA" id="ARBA00023295"/>
    </source>
</evidence>
<evidence type="ECO:0000313" key="10">
    <source>
        <dbReference type="EMBL" id="MEA5404414.1"/>
    </source>
</evidence>
<dbReference type="Proteomes" id="UP001303899">
    <property type="component" value="Unassembled WGS sequence"/>
</dbReference>
<evidence type="ECO:0000259" key="9">
    <source>
        <dbReference type="Pfam" id="PF22666"/>
    </source>
</evidence>
<dbReference type="Gene3D" id="2.60.40.10">
    <property type="entry name" value="Immunoglobulins"/>
    <property type="match status" value="3"/>
</dbReference>
<dbReference type="Pfam" id="PF16355">
    <property type="entry name" value="DUF4982"/>
    <property type="match status" value="1"/>
</dbReference>
<feature type="domain" description="Glycoside hydrolase family 2 immunoglobulin-like beta-sandwich" evidence="6">
    <location>
        <begin position="223"/>
        <end position="320"/>
    </location>
</feature>
<dbReference type="InterPro" id="IPR013783">
    <property type="entry name" value="Ig-like_fold"/>
</dbReference>
<dbReference type="Pfam" id="PF22666">
    <property type="entry name" value="Glyco_hydro_2_N2"/>
    <property type="match status" value="1"/>
</dbReference>
<feature type="compositionally biased region" description="Polar residues" evidence="4">
    <location>
        <begin position="526"/>
        <end position="537"/>
    </location>
</feature>
<dbReference type="Gene3D" id="2.60.120.260">
    <property type="entry name" value="Galactose-binding domain-like"/>
    <property type="match status" value="1"/>
</dbReference>
<dbReference type="InterPro" id="IPR054593">
    <property type="entry name" value="Beta-mannosidase-like_N2"/>
</dbReference>
<protein>
    <submittedName>
        <fullName evidence="10">DUF4982 domain-containing protein</fullName>
    </submittedName>
</protein>
<evidence type="ECO:0000256" key="4">
    <source>
        <dbReference type="SAM" id="MobiDB-lite"/>
    </source>
</evidence>
<dbReference type="InterPro" id="IPR040605">
    <property type="entry name" value="Glyco_hydro2_dom5"/>
</dbReference>
<comment type="similarity">
    <text evidence="1">Belongs to the glycosyl hydrolase 2 family.</text>
</comment>
<dbReference type="InterPro" id="IPR036156">
    <property type="entry name" value="Beta-gal/glucu_dom_sf"/>
</dbReference>
<dbReference type="InterPro" id="IPR008979">
    <property type="entry name" value="Galactose-bd-like_sf"/>
</dbReference>
<feature type="domain" description="DUF4982" evidence="7">
    <location>
        <begin position="632"/>
        <end position="688"/>
    </location>
</feature>
<reference evidence="10 11" key="1">
    <citation type="submission" date="2023-12" db="EMBL/GenBank/DDBJ databases">
        <title>Novel species of the genus Arcicella isolated from rivers.</title>
        <authorList>
            <person name="Lu H."/>
        </authorList>
    </citation>
    <scope>NUCLEOTIDE SEQUENCE [LARGE SCALE GENOMIC DNA]</scope>
    <source>
        <strain evidence="10 11">DC2W</strain>
    </source>
</reference>
<dbReference type="InterPro" id="IPR006102">
    <property type="entry name" value="Ig-like_GH2"/>
</dbReference>
<evidence type="ECO:0000313" key="11">
    <source>
        <dbReference type="Proteomes" id="UP001303899"/>
    </source>
</evidence>
<dbReference type="InterPro" id="IPR032311">
    <property type="entry name" value="DUF4982"/>
</dbReference>
<dbReference type="PANTHER" id="PTHR42732:SF1">
    <property type="entry name" value="BETA-MANNOSIDASE"/>
    <property type="match status" value="1"/>
</dbReference>
<dbReference type="Pfam" id="PF00703">
    <property type="entry name" value="Glyco_hydro_2"/>
    <property type="match status" value="1"/>
</dbReference>
<keyword evidence="2" id="KW-0378">Hydrolase</keyword>
<accession>A0ABU5S7F5</accession>
<gene>
    <name evidence="10" type="ORF">VB776_15885</name>
</gene>
<evidence type="ECO:0000259" key="6">
    <source>
        <dbReference type="Pfam" id="PF00703"/>
    </source>
</evidence>
<evidence type="ECO:0000256" key="1">
    <source>
        <dbReference type="ARBA" id="ARBA00007401"/>
    </source>
</evidence>
<feature type="domain" description="Glycoside hydrolase family 2" evidence="8">
    <location>
        <begin position="711"/>
        <end position="803"/>
    </location>
</feature>
<dbReference type="RefSeq" id="WP_323697758.1">
    <property type="nucleotide sequence ID" value="NZ_JAYGIL010000021.1"/>
</dbReference>
<feature type="domain" description="Beta-mannosidase-like galactose-binding" evidence="9">
    <location>
        <begin position="89"/>
        <end position="174"/>
    </location>
</feature>
<name>A0ABU5S7F5_9BACT</name>
<keyword evidence="3" id="KW-0326">Glycosidase</keyword>
<comment type="caution">
    <text evidence="10">The sequence shown here is derived from an EMBL/GenBank/DDBJ whole genome shotgun (WGS) entry which is preliminary data.</text>
</comment>
<evidence type="ECO:0000259" key="7">
    <source>
        <dbReference type="Pfam" id="PF16355"/>
    </source>
</evidence>
<dbReference type="Gene3D" id="3.20.20.80">
    <property type="entry name" value="Glycosidases"/>
    <property type="match status" value="1"/>
</dbReference>
<dbReference type="SUPFAM" id="SSF51445">
    <property type="entry name" value="(Trans)glycosidases"/>
    <property type="match status" value="1"/>
</dbReference>
<dbReference type="Pfam" id="PF18565">
    <property type="entry name" value="Glyco_hydro2_C5"/>
    <property type="match status" value="1"/>
</dbReference>
<keyword evidence="5" id="KW-0732">Signal</keyword>
<feature type="chain" id="PRO_5045057597" evidence="5">
    <location>
        <begin position="26"/>
        <end position="994"/>
    </location>
</feature>
<evidence type="ECO:0000256" key="5">
    <source>
        <dbReference type="SAM" id="SignalP"/>
    </source>
</evidence>
<dbReference type="SUPFAM" id="SSF49303">
    <property type="entry name" value="beta-Galactosidase/glucuronidase domain"/>
    <property type="match status" value="1"/>
</dbReference>
<dbReference type="InterPro" id="IPR051913">
    <property type="entry name" value="GH2_Domain-Containing"/>
</dbReference>
<keyword evidence="11" id="KW-1185">Reference proteome</keyword>
<dbReference type="SUPFAM" id="SSF49785">
    <property type="entry name" value="Galactose-binding domain-like"/>
    <property type="match status" value="2"/>
</dbReference>
<dbReference type="InterPro" id="IPR017853">
    <property type="entry name" value="GH"/>
</dbReference>
<evidence type="ECO:0000256" key="2">
    <source>
        <dbReference type="ARBA" id="ARBA00022801"/>
    </source>
</evidence>
<evidence type="ECO:0000259" key="8">
    <source>
        <dbReference type="Pfam" id="PF18565"/>
    </source>
</evidence>
<feature type="region of interest" description="Disordered" evidence="4">
    <location>
        <begin position="517"/>
        <end position="537"/>
    </location>
</feature>
<feature type="signal peptide" evidence="5">
    <location>
        <begin position="1"/>
        <end position="25"/>
    </location>
</feature>
<dbReference type="PANTHER" id="PTHR42732">
    <property type="entry name" value="BETA-GALACTOSIDASE"/>
    <property type="match status" value="1"/>
</dbReference>
<dbReference type="EMBL" id="JAYGIL010000021">
    <property type="protein sequence ID" value="MEA5404414.1"/>
    <property type="molecule type" value="Genomic_DNA"/>
</dbReference>